<evidence type="ECO:0000313" key="4">
    <source>
        <dbReference type="EMBL" id="KAF7538020.1"/>
    </source>
</evidence>
<keyword evidence="3" id="KW-1133">Transmembrane helix</keyword>
<dbReference type="EMBL" id="JAANBB010000611">
    <property type="protein sequence ID" value="KAF7538020.1"/>
    <property type="molecule type" value="Genomic_DNA"/>
</dbReference>
<keyword evidence="5" id="KW-1185">Reference proteome</keyword>
<evidence type="ECO:0000256" key="3">
    <source>
        <dbReference type="SAM" id="Phobius"/>
    </source>
</evidence>
<evidence type="ECO:0000313" key="5">
    <source>
        <dbReference type="Proteomes" id="UP000722485"/>
    </source>
</evidence>
<keyword evidence="3" id="KW-0812">Transmembrane</keyword>
<dbReference type="PANTHER" id="PTHR31571">
    <property type="entry name" value="ALTERED INHERITANCE OF MITOCHONDRIA PROTEIN 6"/>
    <property type="match status" value="1"/>
</dbReference>
<sequence length="497" mass="55915">MAGYFCGSTRKNSAEYEALPSISPVDSWEAESLLLEQKLRAFGICRALGRLWRTTVFVAALFVTTFLVLYAYQSSGLAFVDLFDGNGNSTESATKWVDELSTLVSPAMCHSHNDYLRPHPLFTALTAGCASVEADVWLSKDGKDLLVAHHWWSLSSSRTLRSLYIDPLVQILDSMNSPYSEIDPDSTRQAFGVFARSPETPLILYIDVKDDPATTWPVVLEQLKPLRDRRYLSRHEKMPSWTTNQSFWPGPITVVGTGNIGKRRDVNIGNDPERWHQHHDVFLDAPLDLLNKPGLCRKNDSSCMEIQENEFYTASVSLWSTLGSVFGGFSQSQLKIMRAQIQAAKDLNLLSRYWELPSWPVSYRNYVWRVITREGVDLLNADDVVSAARRYWVSDYMRDVALHGSHLARVLGLVLLYRTGETILGPFANVVEGGIAEDGQVDIQLLHEPRPDLHEKKRSGQTELIVCVRVSQESMQALMVASDVGAQEWLLLLFAIS</sequence>
<accession>A0A9P5GXT2</accession>
<feature type="transmembrane region" description="Helical" evidence="3">
    <location>
        <begin position="51"/>
        <end position="72"/>
    </location>
</feature>
<dbReference type="Proteomes" id="UP000722485">
    <property type="component" value="Unassembled WGS sequence"/>
</dbReference>
<dbReference type="OrthoDB" id="4153866at2759"/>
<proteinExistence type="inferred from homology"/>
<gene>
    <name evidence="4" type="ORF">G7Z17_g12716</name>
</gene>
<dbReference type="PANTHER" id="PTHR31571:SF1">
    <property type="entry name" value="ALTERED INHERITANCE OF MITOCHONDRIA PROTEIN 6"/>
    <property type="match status" value="1"/>
</dbReference>
<dbReference type="GO" id="GO:0006629">
    <property type="term" value="P:lipid metabolic process"/>
    <property type="evidence" value="ECO:0007669"/>
    <property type="project" value="InterPro"/>
</dbReference>
<dbReference type="InterPro" id="IPR051236">
    <property type="entry name" value="HAT_RTT109-like"/>
</dbReference>
<dbReference type="PROSITE" id="PS50007">
    <property type="entry name" value="PIPLC_X_DOMAIN"/>
    <property type="match status" value="1"/>
</dbReference>
<dbReference type="GO" id="GO:0008081">
    <property type="term" value="F:phosphoric diester hydrolase activity"/>
    <property type="evidence" value="ECO:0007669"/>
    <property type="project" value="InterPro"/>
</dbReference>
<name>A0A9P5GXT2_9HYPO</name>
<organism evidence="4 5">
    <name type="scientific">Cylindrodendrum hubeiense</name>
    <dbReference type="NCBI Taxonomy" id="595255"/>
    <lineage>
        <taxon>Eukaryota</taxon>
        <taxon>Fungi</taxon>
        <taxon>Dikarya</taxon>
        <taxon>Ascomycota</taxon>
        <taxon>Pezizomycotina</taxon>
        <taxon>Sordariomycetes</taxon>
        <taxon>Hypocreomycetidae</taxon>
        <taxon>Hypocreales</taxon>
        <taxon>Nectriaceae</taxon>
        <taxon>Cylindrodendrum</taxon>
    </lineage>
</organism>
<comment type="similarity">
    <text evidence="1">Belongs to the AIM6 family.</text>
</comment>
<keyword evidence="3" id="KW-0472">Membrane</keyword>
<dbReference type="SUPFAM" id="SSF51695">
    <property type="entry name" value="PLC-like phosphodiesterases"/>
    <property type="match status" value="1"/>
</dbReference>
<evidence type="ECO:0000256" key="2">
    <source>
        <dbReference type="ARBA" id="ARBA00014286"/>
    </source>
</evidence>
<dbReference type="AlphaFoldDB" id="A0A9P5GXT2"/>
<protein>
    <recommendedName>
        <fullName evidence="2">Altered inheritance of mitochondria protein 6</fullName>
    </recommendedName>
</protein>
<comment type="caution">
    <text evidence="4">The sequence shown here is derived from an EMBL/GenBank/DDBJ whole genome shotgun (WGS) entry which is preliminary data.</text>
</comment>
<reference evidence="4" key="1">
    <citation type="submission" date="2020-03" db="EMBL/GenBank/DDBJ databases">
        <title>Draft Genome Sequence of Cylindrodendrum hubeiense.</title>
        <authorList>
            <person name="Buettner E."/>
            <person name="Kellner H."/>
        </authorList>
    </citation>
    <scope>NUCLEOTIDE SEQUENCE</scope>
    <source>
        <strain evidence="4">IHI 201604</strain>
    </source>
</reference>
<dbReference type="InterPro" id="IPR017946">
    <property type="entry name" value="PLC-like_Pdiesterase_TIM-brl"/>
</dbReference>
<evidence type="ECO:0000256" key="1">
    <source>
        <dbReference type="ARBA" id="ARBA00008858"/>
    </source>
</evidence>